<name>A0AC59Y4G4_RANTA</name>
<gene>
    <name evidence="1" type="ORF">MRATA1EN22A_LOCUS1459</name>
</gene>
<protein>
    <submittedName>
        <fullName evidence="1">Uncharacterized protein</fullName>
    </submittedName>
</protein>
<organism evidence="1 2">
    <name type="scientific">Rangifer tarandus platyrhynchus</name>
    <name type="common">Svalbard reindeer</name>
    <dbReference type="NCBI Taxonomy" id="3082113"/>
    <lineage>
        <taxon>Eukaryota</taxon>
        <taxon>Metazoa</taxon>
        <taxon>Chordata</taxon>
        <taxon>Craniata</taxon>
        <taxon>Vertebrata</taxon>
        <taxon>Euteleostomi</taxon>
        <taxon>Mammalia</taxon>
        <taxon>Eutheria</taxon>
        <taxon>Laurasiatheria</taxon>
        <taxon>Artiodactyla</taxon>
        <taxon>Ruminantia</taxon>
        <taxon>Pecora</taxon>
        <taxon>Cervidae</taxon>
        <taxon>Odocoileinae</taxon>
        <taxon>Rangifer</taxon>
    </lineage>
</organism>
<reference evidence="1" key="2">
    <citation type="submission" date="2025-03" db="EMBL/GenBank/DDBJ databases">
        <authorList>
            <consortium name="ELIXIR-Norway"/>
            <consortium name="Elixir Norway"/>
        </authorList>
    </citation>
    <scope>NUCLEOTIDE SEQUENCE</scope>
</reference>
<reference evidence="1" key="1">
    <citation type="submission" date="2023-05" db="EMBL/GenBank/DDBJ databases">
        <authorList>
            <consortium name="ELIXIR-Norway"/>
        </authorList>
    </citation>
    <scope>NUCLEOTIDE SEQUENCE</scope>
</reference>
<evidence type="ECO:0000313" key="1">
    <source>
        <dbReference type="EMBL" id="CAM9359434.1"/>
    </source>
</evidence>
<proteinExistence type="predicted"/>
<sequence>MPVCDTGPVSSSVMWAGLGSGWGPKHSTPGVLSRPGHELLGQAGTSLILCPNLENVDTHLIALRTGMGELICIMCMYASSQHKITNVSASSIVISHHWHGSVPFAPTALVMCESVWSNSQQ</sequence>
<accession>A0AC59Y4G4</accession>
<dbReference type="EMBL" id="OX596085">
    <property type="protein sequence ID" value="CAM9359434.1"/>
    <property type="molecule type" value="Genomic_DNA"/>
</dbReference>
<dbReference type="Proteomes" id="UP001162501">
    <property type="component" value="Chromosome 1"/>
</dbReference>
<evidence type="ECO:0000313" key="2">
    <source>
        <dbReference type="Proteomes" id="UP001162501"/>
    </source>
</evidence>